<protein>
    <submittedName>
        <fullName evidence="2">Uncharacterized protein</fullName>
    </submittedName>
</protein>
<dbReference type="AlphaFoldDB" id="A0A9E7FFY8"/>
<dbReference type="Proteomes" id="UP001055439">
    <property type="component" value="Chromosome 3"/>
</dbReference>
<keyword evidence="1" id="KW-0812">Transmembrane</keyword>
<name>A0A9E7FFY8_9LILI</name>
<reference evidence="2" key="1">
    <citation type="submission" date="2022-05" db="EMBL/GenBank/DDBJ databases">
        <title>The Musa troglodytarum L. genome provides insights into the mechanism of non-climacteric behaviour and enrichment of carotenoids.</title>
        <authorList>
            <person name="Wang J."/>
        </authorList>
    </citation>
    <scope>NUCLEOTIDE SEQUENCE</scope>
    <source>
        <tissue evidence="2">Leaf</tissue>
    </source>
</reference>
<keyword evidence="1" id="KW-0472">Membrane</keyword>
<organism evidence="2 3">
    <name type="scientific">Musa troglodytarum</name>
    <name type="common">fe'i banana</name>
    <dbReference type="NCBI Taxonomy" id="320322"/>
    <lineage>
        <taxon>Eukaryota</taxon>
        <taxon>Viridiplantae</taxon>
        <taxon>Streptophyta</taxon>
        <taxon>Embryophyta</taxon>
        <taxon>Tracheophyta</taxon>
        <taxon>Spermatophyta</taxon>
        <taxon>Magnoliopsida</taxon>
        <taxon>Liliopsida</taxon>
        <taxon>Zingiberales</taxon>
        <taxon>Musaceae</taxon>
        <taxon>Musa</taxon>
    </lineage>
</organism>
<feature type="transmembrane region" description="Helical" evidence="1">
    <location>
        <begin position="50"/>
        <end position="75"/>
    </location>
</feature>
<keyword evidence="1" id="KW-1133">Transmembrane helix</keyword>
<evidence type="ECO:0000313" key="2">
    <source>
        <dbReference type="EMBL" id="URD93228.1"/>
    </source>
</evidence>
<keyword evidence="3" id="KW-1185">Reference proteome</keyword>
<proteinExistence type="predicted"/>
<gene>
    <name evidence="2" type="ORF">MUK42_00211</name>
</gene>
<sequence length="82" mass="9193">MKKAIEEAGFLESYTLHVPHPPNNRNFGSLPPVFVSLAPSNPYPISELTLFVFFFGLIIVDELMVIPLVDPLVLVHHPSLIR</sequence>
<accession>A0A9E7FFY8</accession>
<evidence type="ECO:0000313" key="3">
    <source>
        <dbReference type="Proteomes" id="UP001055439"/>
    </source>
</evidence>
<dbReference type="EMBL" id="CP097505">
    <property type="protein sequence ID" value="URD93228.1"/>
    <property type="molecule type" value="Genomic_DNA"/>
</dbReference>
<evidence type="ECO:0000256" key="1">
    <source>
        <dbReference type="SAM" id="Phobius"/>
    </source>
</evidence>